<accession>A0A8K0D680</accession>
<dbReference type="EMBL" id="VTPC01004584">
    <property type="protein sequence ID" value="KAF2896977.1"/>
    <property type="molecule type" value="Genomic_DNA"/>
</dbReference>
<feature type="region of interest" description="Disordered" evidence="1">
    <location>
        <begin position="70"/>
        <end position="104"/>
    </location>
</feature>
<evidence type="ECO:0000256" key="1">
    <source>
        <dbReference type="SAM" id="MobiDB-lite"/>
    </source>
</evidence>
<dbReference type="AlphaFoldDB" id="A0A8K0D680"/>
<evidence type="ECO:0000313" key="2">
    <source>
        <dbReference type="EMBL" id="KAF2896977.1"/>
    </source>
</evidence>
<sequence>MRPKLLPSSAQNVSISTATPKTATAASLSTSRVTVGMRMIVLCPAITRNSISDFSGFPYGVVNIQELKKEKEENEKKTDEKSTKLKKISEENGSGAQYKPSKYDTDDDVLETWREYYTQSCLEEREKLEPLDDQEERVENKEDIEKIHMKELEEALARKTGKATRQDNLEQERIKWIAIEGKK</sequence>
<keyword evidence="3" id="KW-1185">Reference proteome</keyword>
<gene>
    <name evidence="2" type="ORF">ILUMI_09198</name>
</gene>
<comment type="caution">
    <text evidence="2">The sequence shown here is derived from an EMBL/GenBank/DDBJ whole genome shotgun (WGS) entry which is preliminary data.</text>
</comment>
<dbReference type="Proteomes" id="UP000801492">
    <property type="component" value="Unassembled WGS sequence"/>
</dbReference>
<evidence type="ECO:0000313" key="3">
    <source>
        <dbReference type="Proteomes" id="UP000801492"/>
    </source>
</evidence>
<proteinExistence type="predicted"/>
<feature type="compositionally biased region" description="Basic and acidic residues" evidence="1">
    <location>
        <begin position="70"/>
        <end position="90"/>
    </location>
</feature>
<protein>
    <submittedName>
        <fullName evidence="2">Uncharacterized protein</fullName>
    </submittedName>
</protein>
<name>A0A8K0D680_IGNLU</name>
<organism evidence="2 3">
    <name type="scientific">Ignelater luminosus</name>
    <name type="common">Cucubano</name>
    <name type="synonym">Pyrophorus luminosus</name>
    <dbReference type="NCBI Taxonomy" id="2038154"/>
    <lineage>
        <taxon>Eukaryota</taxon>
        <taxon>Metazoa</taxon>
        <taxon>Ecdysozoa</taxon>
        <taxon>Arthropoda</taxon>
        <taxon>Hexapoda</taxon>
        <taxon>Insecta</taxon>
        <taxon>Pterygota</taxon>
        <taxon>Neoptera</taxon>
        <taxon>Endopterygota</taxon>
        <taxon>Coleoptera</taxon>
        <taxon>Polyphaga</taxon>
        <taxon>Elateriformia</taxon>
        <taxon>Elateroidea</taxon>
        <taxon>Elateridae</taxon>
        <taxon>Agrypninae</taxon>
        <taxon>Pyrophorini</taxon>
        <taxon>Ignelater</taxon>
    </lineage>
</organism>
<reference evidence="2" key="1">
    <citation type="submission" date="2019-08" db="EMBL/GenBank/DDBJ databases">
        <title>The genome of the North American firefly Photinus pyralis.</title>
        <authorList>
            <consortium name="Photinus pyralis genome working group"/>
            <person name="Fallon T.R."/>
            <person name="Sander Lower S.E."/>
            <person name="Weng J.-K."/>
        </authorList>
    </citation>
    <scope>NUCLEOTIDE SEQUENCE</scope>
    <source>
        <strain evidence="2">TRF0915ILg1</strain>
        <tissue evidence="2">Whole body</tissue>
    </source>
</reference>